<gene>
    <name evidence="2" type="primary">RvY_12480-1</name>
    <name evidence="2" type="synonym">RvY_12480.1</name>
    <name evidence="2" type="ORF">RvY_12480</name>
</gene>
<reference evidence="2 3" key="1">
    <citation type="journal article" date="2016" name="Nat. Commun.">
        <title>Extremotolerant tardigrade genome and improved radiotolerance of human cultured cells by tardigrade-unique protein.</title>
        <authorList>
            <person name="Hashimoto T."/>
            <person name="Horikawa D.D."/>
            <person name="Saito Y."/>
            <person name="Kuwahara H."/>
            <person name="Kozuka-Hata H."/>
            <person name="Shin-I T."/>
            <person name="Minakuchi Y."/>
            <person name="Ohishi K."/>
            <person name="Motoyama A."/>
            <person name="Aizu T."/>
            <person name="Enomoto A."/>
            <person name="Kondo K."/>
            <person name="Tanaka S."/>
            <person name="Hara Y."/>
            <person name="Koshikawa S."/>
            <person name="Sagara H."/>
            <person name="Miura T."/>
            <person name="Yokobori S."/>
            <person name="Miyagawa K."/>
            <person name="Suzuki Y."/>
            <person name="Kubo T."/>
            <person name="Oyama M."/>
            <person name="Kohara Y."/>
            <person name="Fujiyama A."/>
            <person name="Arakawa K."/>
            <person name="Katayama T."/>
            <person name="Toyoda A."/>
            <person name="Kunieda T."/>
        </authorList>
    </citation>
    <scope>NUCLEOTIDE SEQUENCE [LARGE SCALE GENOMIC DNA]</scope>
    <source>
        <strain evidence="2 3">YOKOZUNA-1</strain>
    </source>
</reference>
<feature type="transmembrane region" description="Helical" evidence="1">
    <location>
        <begin position="267"/>
        <end position="288"/>
    </location>
</feature>
<dbReference type="EMBL" id="BDGG01000007">
    <property type="protein sequence ID" value="GAV01836.1"/>
    <property type="molecule type" value="Genomic_DNA"/>
</dbReference>
<sequence>MDATIDRRKGLLFDAGQRFIARWMSIGLALVGVGTTGFGVSLLLSDHTEFTFNAVNSLPTKGLYATAMSSIGIWLLTSGVIGAKDQAKSDGGLGMSFYSSPYCLPALALTSRFAVQLVSEDVRHADSRNANISADRIGPGSPSSNQVAEFGCSILQLTNVILRYMIPFTVVCAITLSRYFDNELERKEHSEYITVPEEKQLALFCSKCSWVVQFVAGLSLFLVVVYSLVHPPSTSTWAEKRFTCWTLVLSVGSMFPAAAAQSAQKTAALFSALLGATLGQYLCGIVLGDSYVLKMSQMCKDEHGLSLKTQEDAIFDTTQLEFLRTVAAILFVLYSTNSLLFRDILHAQKKAKSQGNVKTSPMLVIERAPGAQLLP</sequence>
<feature type="transmembrane region" description="Helical" evidence="1">
    <location>
        <begin position="63"/>
        <end position="83"/>
    </location>
</feature>
<keyword evidence="3" id="KW-1185">Reference proteome</keyword>
<dbReference type="AlphaFoldDB" id="A0A1D1VLY5"/>
<keyword evidence="1" id="KW-1133">Transmembrane helix</keyword>
<proteinExistence type="predicted"/>
<evidence type="ECO:0000313" key="3">
    <source>
        <dbReference type="Proteomes" id="UP000186922"/>
    </source>
</evidence>
<feature type="transmembrane region" description="Helical" evidence="1">
    <location>
        <begin position="201"/>
        <end position="228"/>
    </location>
</feature>
<keyword evidence="1" id="KW-0812">Transmembrane</keyword>
<keyword evidence="1" id="KW-0472">Membrane</keyword>
<feature type="transmembrane region" description="Helical" evidence="1">
    <location>
        <begin position="322"/>
        <end position="341"/>
    </location>
</feature>
<name>A0A1D1VLY5_RAMVA</name>
<protein>
    <submittedName>
        <fullName evidence="2">Uncharacterized protein</fullName>
    </submittedName>
</protein>
<accession>A0A1D1VLY5</accession>
<organism evidence="2 3">
    <name type="scientific">Ramazzottius varieornatus</name>
    <name type="common">Water bear</name>
    <name type="synonym">Tardigrade</name>
    <dbReference type="NCBI Taxonomy" id="947166"/>
    <lineage>
        <taxon>Eukaryota</taxon>
        <taxon>Metazoa</taxon>
        <taxon>Ecdysozoa</taxon>
        <taxon>Tardigrada</taxon>
        <taxon>Eutardigrada</taxon>
        <taxon>Parachela</taxon>
        <taxon>Hypsibioidea</taxon>
        <taxon>Ramazzottiidae</taxon>
        <taxon>Ramazzottius</taxon>
    </lineage>
</organism>
<feature type="transmembrane region" description="Helical" evidence="1">
    <location>
        <begin position="20"/>
        <end position="43"/>
    </location>
</feature>
<comment type="caution">
    <text evidence="2">The sequence shown here is derived from an EMBL/GenBank/DDBJ whole genome shotgun (WGS) entry which is preliminary data.</text>
</comment>
<feature type="transmembrane region" description="Helical" evidence="1">
    <location>
        <begin position="240"/>
        <end position="260"/>
    </location>
</feature>
<evidence type="ECO:0000256" key="1">
    <source>
        <dbReference type="SAM" id="Phobius"/>
    </source>
</evidence>
<dbReference type="Proteomes" id="UP000186922">
    <property type="component" value="Unassembled WGS sequence"/>
</dbReference>
<evidence type="ECO:0000313" key="2">
    <source>
        <dbReference type="EMBL" id="GAV01836.1"/>
    </source>
</evidence>